<dbReference type="Gene3D" id="2.30.30.100">
    <property type="match status" value="1"/>
</dbReference>
<evidence type="ECO:0000256" key="2">
    <source>
        <dbReference type="ARBA" id="ARBA00023267"/>
    </source>
</evidence>
<proteinExistence type="predicted"/>
<organism evidence="6 7">
    <name type="scientific">Amaricoccus macauensis</name>
    <dbReference type="NCBI Taxonomy" id="57001"/>
    <lineage>
        <taxon>Bacteria</taxon>
        <taxon>Pseudomonadati</taxon>
        <taxon>Pseudomonadota</taxon>
        <taxon>Alphaproteobacteria</taxon>
        <taxon>Rhodobacterales</taxon>
        <taxon>Paracoccaceae</taxon>
        <taxon>Amaricoccus</taxon>
    </lineage>
</organism>
<dbReference type="InterPro" id="IPR004408">
    <property type="entry name" value="Biotin_CoA_COase_ligase"/>
</dbReference>
<dbReference type="PROSITE" id="PS51733">
    <property type="entry name" value="BPL_LPL_CATALYTIC"/>
    <property type="match status" value="1"/>
</dbReference>
<dbReference type="NCBIfam" id="TIGR00121">
    <property type="entry name" value="birA_ligase"/>
    <property type="match status" value="1"/>
</dbReference>
<dbReference type="InterPro" id="IPR045864">
    <property type="entry name" value="aa-tRNA-synth_II/BPL/LPL"/>
</dbReference>
<accession>A0A840SIX9</accession>
<dbReference type="InterPro" id="IPR003142">
    <property type="entry name" value="BPL_C"/>
</dbReference>
<dbReference type="InterPro" id="IPR004143">
    <property type="entry name" value="BPL_LPL_catalytic"/>
</dbReference>
<name>A0A840SIX9_9RHOB</name>
<dbReference type="RefSeq" id="WP_184148283.1">
    <property type="nucleotide sequence ID" value="NZ_JACHFM010000002.1"/>
</dbReference>
<dbReference type="AlphaFoldDB" id="A0A840SIX9"/>
<keyword evidence="2" id="KW-0092">Biotin</keyword>
<evidence type="ECO:0000256" key="4">
    <source>
        <dbReference type="ARBA" id="ARBA00047846"/>
    </source>
</evidence>
<dbReference type="Pfam" id="PF02237">
    <property type="entry name" value="BPL_C"/>
    <property type="match status" value="1"/>
</dbReference>
<keyword evidence="1 6" id="KW-0436">Ligase</keyword>
<evidence type="ECO:0000313" key="7">
    <source>
        <dbReference type="Proteomes" id="UP000549457"/>
    </source>
</evidence>
<dbReference type="CDD" id="cd16442">
    <property type="entry name" value="BPL"/>
    <property type="match status" value="1"/>
</dbReference>
<keyword evidence="7" id="KW-1185">Reference proteome</keyword>
<evidence type="ECO:0000313" key="6">
    <source>
        <dbReference type="EMBL" id="MBB5221827.1"/>
    </source>
</evidence>
<dbReference type="GO" id="GO:0005737">
    <property type="term" value="C:cytoplasm"/>
    <property type="evidence" value="ECO:0007669"/>
    <property type="project" value="TreeGrafter"/>
</dbReference>
<dbReference type="Proteomes" id="UP000549457">
    <property type="component" value="Unassembled WGS sequence"/>
</dbReference>
<gene>
    <name evidence="6" type="ORF">HNP73_001763</name>
</gene>
<comment type="catalytic activity">
    <reaction evidence="4">
        <text>biotin + L-lysyl-[protein] + ATP = N(6)-biotinyl-L-lysyl-[protein] + AMP + diphosphate + H(+)</text>
        <dbReference type="Rhea" id="RHEA:11756"/>
        <dbReference type="Rhea" id="RHEA-COMP:9752"/>
        <dbReference type="Rhea" id="RHEA-COMP:10505"/>
        <dbReference type="ChEBI" id="CHEBI:15378"/>
        <dbReference type="ChEBI" id="CHEBI:29969"/>
        <dbReference type="ChEBI" id="CHEBI:30616"/>
        <dbReference type="ChEBI" id="CHEBI:33019"/>
        <dbReference type="ChEBI" id="CHEBI:57586"/>
        <dbReference type="ChEBI" id="CHEBI:83144"/>
        <dbReference type="ChEBI" id="CHEBI:456215"/>
        <dbReference type="EC" id="6.3.4.15"/>
    </reaction>
</comment>
<dbReference type="EMBL" id="JACHFM010000002">
    <property type="protein sequence ID" value="MBB5221827.1"/>
    <property type="molecule type" value="Genomic_DNA"/>
</dbReference>
<dbReference type="SUPFAM" id="SSF55681">
    <property type="entry name" value="Class II aaRS and biotin synthetases"/>
    <property type="match status" value="1"/>
</dbReference>
<dbReference type="PANTHER" id="PTHR12835">
    <property type="entry name" value="BIOTIN PROTEIN LIGASE"/>
    <property type="match status" value="1"/>
</dbReference>
<evidence type="ECO:0000256" key="1">
    <source>
        <dbReference type="ARBA" id="ARBA00022598"/>
    </source>
</evidence>
<dbReference type="PANTHER" id="PTHR12835:SF5">
    <property type="entry name" value="BIOTIN--PROTEIN LIGASE"/>
    <property type="match status" value="1"/>
</dbReference>
<evidence type="ECO:0000259" key="5">
    <source>
        <dbReference type="PROSITE" id="PS51733"/>
    </source>
</evidence>
<dbReference type="Pfam" id="PF03099">
    <property type="entry name" value="BPL_LplA_LipB"/>
    <property type="match status" value="1"/>
</dbReference>
<feature type="domain" description="BPL/LPL catalytic" evidence="5">
    <location>
        <begin position="6"/>
        <end position="181"/>
    </location>
</feature>
<comment type="caution">
    <text evidence="6">The sequence shown here is derived from an EMBL/GenBank/DDBJ whole genome shotgun (WGS) entry which is preliminary data.</text>
</comment>
<sequence length="256" mass="27009">MIGAAGGVPCEILEVIDSTNAEALRRAAAGARGPLWLLAKRQEAARGRRGRPWSMAPGNFAATLLFSTDRGPAQRSFVAALALHDALGQASGRFWLFGLKWPNDVLLSGGKVAGILLEGAANGALAIGFGVNLAEAPDPADVEPGAVRPISLATGAEVCPTPEEFLSLLMPAYAEWEARFLREGFAPIRAAWLARATGIGDEIVARMPHRTLTGRFETVDPQGSLVIVTSEGREVLPAADVHFLPQNGEVARASRD</sequence>
<reference evidence="6 7" key="1">
    <citation type="submission" date="2020-08" db="EMBL/GenBank/DDBJ databases">
        <title>Genomic Encyclopedia of Type Strains, Phase IV (KMG-IV): sequencing the most valuable type-strain genomes for metagenomic binning, comparative biology and taxonomic classification.</title>
        <authorList>
            <person name="Goeker M."/>
        </authorList>
    </citation>
    <scope>NUCLEOTIDE SEQUENCE [LARGE SCALE GENOMIC DNA]</scope>
    <source>
        <strain evidence="6 7">DSM 101730</strain>
    </source>
</reference>
<evidence type="ECO:0000256" key="3">
    <source>
        <dbReference type="ARBA" id="ARBA00024227"/>
    </source>
</evidence>
<dbReference type="EC" id="6.3.4.15" evidence="3"/>
<dbReference type="Gene3D" id="3.30.930.10">
    <property type="entry name" value="Bira Bifunctional Protein, Domain 2"/>
    <property type="match status" value="1"/>
</dbReference>
<protein>
    <recommendedName>
        <fullName evidence="3">biotin--[biotin carboxyl-carrier protein] ligase</fullName>
        <ecNumber evidence="3">6.3.4.15</ecNumber>
    </recommendedName>
</protein>
<dbReference type="GO" id="GO:0004077">
    <property type="term" value="F:biotin--[biotin carboxyl-carrier protein] ligase activity"/>
    <property type="evidence" value="ECO:0007669"/>
    <property type="project" value="UniProtKB-EC"/>
</dbReference>